<name>A0A381YR37_9ZZZZ</name>
<gene>
    <name evidence="1" type="ORF">METZ01_LOCUS131821</name>
</gene>
<organism evidence="1">
    <name type="scientific">marine metagenome</name>
    <dbReference type="NCBI Taxonomy" id="408172"/>
    <lineage>
        <taxon>unclassified sequences</taxon>
        <taxon>metagenomes</taxon>
        <taxon>ecological metagenomes</taxon>
    </lineage>
</organism>
<protein>
    <submittedName>
        <fullName evidence="1">Uncharacterized protein</fullName>
    </submittedName>
</protein>
<proteinExistence type="predicted"/>
<dbReference type="EMBL" id="UINC01018737">
    <property type="protein sequence ID" value="SVA78967.1"/>
    <property type="molecule type" value="Genomic_DNA"/>
</dbReference>
<sequence>MTPTVLLLARQVSIKALTNVLFPAPGGPVMPMRTDMAECSYSSLKKGSGGV</sequence>
<reference evidence="1" key="1">
    <citation type="submission" date="2018-05" db="EMBL/GenBank/DDBJ databases">
        <authorList>
            <person name="Lanie J.A."/>
            <person name="Ng W.-L."/>
            <person name="Kazmierczak K.M."/>
            <person name="Andrzejewski T.M."/>
            <person name="Davidsen T.M."/>
            <person name="Wayne K.J."/>
            <person name="Tettelin H."/>
            <person name="Glass J.I."/>
            <person name="Rusch D."/>
            <person name="Podicherti R."/>
            <person name="Tsui H.-C.T."/>
            <person name="Winkler M.E."/>
        </authorList>
    </citation>
    <scope>NUCLEOTIDE SEQUENCE</scope>
</reference>
<evidence type="ECO:0000313" key="1">
    <source>
        <dbReference type="EMBL" id="SVA78967.1"/>
    </source>
</evidence>
<accession>A0A381YR37</accession>
<dbReference type="AlphaFoldDB" id="A0A381YR37"/>